<organism evidence="2 3">
    <name type="scientific">Candidatus Jettenia ecosi</name>
    <dbReference type="NCBI Taxonomy" id="2494326"/>
    <lineage>
        <taxon>Bacteria</taxon>
        <taxon>Pseudomonadati</taxon>
        <taxon>Planctomycetota</taxon>
        <taxon>Candidatus Brocadiia</taxon>
        <taxon>Candidatus Brocadiales</taxon>
        <taxon>Candidatus Brocadiaceae</taxon>
        <taxon>Candidatus Jettenia</taxon>
    </lineage>
</organism>
<dbReference type="PANTHER" id="PTHR33531">
    <property type="entry name" value="RUBRERYTHRIN SUBFAMILY"/>
    <property type="match status" value="1"/>
</dbReference>
<name>A0A533QH90_9BACT</name>
<dbReference type="InterPro" id="IPR003251">
    <property type="entry name" value="Rr_diiron-bd_dom"/>
</dbReference>
<dbReference type="InterPro" id="IPR012347">
    <property type="entry name" value="Ferritin-like"/>
</dbReference>
<dbReference type="EMBL" id="SULG01000165">
    <property type="protein sequence ID" value="TLD39920.1"/>
    <property type="molecule type" value="Genomic_DNA"/>
</dbReference>
<dbReference type="Pfam" id="PF02915">
    <property type="entry name" value="Rubrerythrin"/>
    <property type="match status" value="1"/>
</dbReference>
<dbReference type="CDD" id="cd01045">
    <property type="entry name" value="Ferritin_like_AB"/>
    <property type="match status" value="1"/>
</dbReference>
<feature type="domain" description="Rubrerythrin diiron-binding" evidence="1">
    <location>
        <begin position="3"/>
        <end position="135"/>
    </location>
</feature>
<accession>A0A533QH90</accession>
<dbReference type="Proteomes" id="UP000319783">
    <property type="component" value="Unassembled WGS sequence"/>
</dbReference>
<sequence length="161" mass="19294">MDIYEYAMQMEKDGENYYRELAGKIDNKGLTYIFTRLADAEVIHYQIFLKMKKNEKVSVADTPILTNVKNIFIKMKEEKEIAGIHTSQIELYKKAQEIEKKSQEFYSEKAHEIKDPSQKEAFLKIAEEEKKHFFILENIIVFVSRAENWLENAEWYRFDEY</sequence>
<dbReference type="PANTHER" id="PTHR33531:SF7">
    <property type="entry name" value="HYPOTHETICAL MEMBRANE PROTEIN, CONSERVED"/>
    <property type="match status" value="1"/>
</dbReference>
<dbReference type="AlphaFoldDB" id="A0A533QH90"/>
<dbReference type="GO" id="GO:0016491">
    <property type="term" value="F:oxidoreductase activity"/>
    <property type="evidence" value="ECO:0007669"/>
    <property type="project" value="InterPro"/>
</dbReference>
<evidence type="ECO:0000313" key="2">
    <source>
        <dbReference type="EMBL" id="TLD39920.1"/>
    </source>
</evidence>
<gene>
    <name evidence="2" type="ORF">JETT_3820</name>
</gene>
<comment type="caution">
    <text evidence="2">The sequence shown here is derived from an EMBL/GenBank/DDBJ whole genome shotgun (WGS) entry which is preliminary data.</text>
</comment>
<reference evidence="2 3" key="1">
    <citation type="submission" date="2019-04" db="EMBL/GenBank/DDBJ databases">
        <title>Genome of a novel bacterium Candidatus Jettenia ecosi reconstructed from metagenome of an anammox bioreactor.</title>
        <authorList>
            <person name="Mardanov A.V."/>
            <person name="Beletsky A.V."/>
            <person name="Ravin N.V."/>
            <person name="Botchkova E.A."/>
            <person name="Litti Y.V."/>
            <person name="Nozhevnikova A.N."/>
        </authorList>
    </citation>
    <scope>NUCLEOTIDE SEQUENCE [LARGE SCALE GENOMIC DNA]</scope>
    <source>
        <strain evidence="2">J2</strain>
    </source>
</reference>
<dbReference type="GO" id="GO:0046872">
    <property type="term" value="F:metal ion binding"/>
    <property type="evidence" value="ECO:0007669"/>
    <property type="project" value="InterPro"/>
</dbReference>
<evidence type="ECO:0000313" key="3">
    <source>
        <dbReference type="Proteomes" id="UP000319783"/>
    </source>
</evidence>
<dbReference type="SUPFAM" id="SSF47240">
    <property type="entry name" value="Ferritin-like"/>
    <property type="match status" value="1"/>
</dbReference>
<evidence type="ECO:0000259" key="1">
    <source>
        <dbReference type="Pfam" id="PF02915"/>
    </source>
</evidence>
<dbReference type="Gene3D" id="1.20.1260.10">
    <property type="match status" value="1"/>
</dbReference>
<protein>
    <submittedName>
        <fullName evidence="2">Rubrerythrin</fullName>
    </submittedName>
</protein>
<proteinExistence type="predicted"/>
<dbReference type="InterPro" id="IPR009078">
    <property type="entry name" value="Ferritin-like_SF"/>
</dbReference>